<proteinExistence type="predicted"/>
<evidence type="ECO:0000313" key="1">
    <source>
        <dbReference type="EMBL" id="CAF3717647.1"/>
    </source>
</evidence>
<dbReference type="EMBL" id="CAJNYU010003994">
    <property type="protein sequence ID" value="CAF3717647.1"/>
    <property type="molecule type" value="Genomic_DNA"/>
</dbReference>
<comment type="caution">
    <text evidence="1">The sequence shown here is derived from an EMBL/GenBank/DDBJ whole genome shotgun (WGS) entry which is preliminary data.</text>
</comment>
<protein>
    <submittedName>
        <fullName evidence="1">Uncharacterized protein</fullName>
    </submittedName>
</protein>
<dbReference type="Proteomes" id="UP000663862">
    <property type="component" value="Unassembled WGS sequence"/>
</dbReference>
<reference evidence="1" key="1">
    <citation type="submission" date="2021-02" db="EMBL/GenBank/DDBJ databases">
        <authorList>
            <person name="Nowell W R."/>
        </authorList>
    </citation>
    <scope>NUCLEOTIDE SEQUENCE</scope>
</reference>
<name>A0A818VZG5_9BILA</name>
<gene>
    <name evidence="1" type="ORF">FME351_LOCUS28840</name>
    <name evidence="2" type="ORF">TSG867_LOCUS21405</name>
</gene>
<dbReference type="Proteomes" id="UP000663869">
    <property type="component" value="Unassembled WGS sequence"/>
</dbReference>
<accession>A0A818VZG5</accession>
<evidence type="ECO:0000313" key="3">
    <source>
        <dbReference type="Proteomes" id="UP000663869"/>
    </source>
</evidence>
<organism evidence="1 3">
    <name type="scientific">Rotaria socialis</name>
    <dbReference type="NCBI Taxonomy" id="392032"/>
    <lineage>
        <taxon>Eukaryota</taxon>
        <taxon>Metazoa</taxon>
        <taxon>Spiralia</taxon>
        <taxon>Gnathifera</taxon>
        <taxon>Rotifera</taxon>
        <taxon>Eurotatoria</taxon>
        <taxon>Bdelloidea</taxon>
        <taxon>Philodinida</taxon>
        <taxon>Philodinidae</taxon>
        <taxon>Rotaria</taxon>
    </lineage>
</organism>
<sequence length="184" mass="22133">MYLPDTMMQMIDDLRHLPNRVHLNLVECYLGESRLRYQLRNRLCRAPHLISLKFRAWSILSVFLYEIRNQSIRRLDLQGTDRLYRELWLDDDECAQLGRSTLGIQCEVLFSRVKHRESIFNLVNLMKNIRVLNFFCRGNRLDESNGLSLARHDELVTWFKHQLSLAWGIAKHPRYSRCIQMWIR</sequence>
<dbReference type="AlphaFoldDB" id="A0A818VZG5"/>
<dbReference type="EMBL" id="CAJOBQ010001653">
    <property type="protein sequence ID" value="CAF4505053.1"/>
    <property type="molecule type" value="Genomic_DNA"/>
</dbReference>
<evidence type="ECO:0000313" key="2">
    <source>
        <dbReference type="EMBL" id="CAF4505053.1"/>
    </source>
</evidence>